<dbReference type="AlphaFoldDB" id="A0A1B6HJU5"/>
<sequence>ETSEEKRLWEIMQNNKEHFYKHIPVKFENNNQPIKHQTINEFFATHNHNKQSQEQKKSHDTSDTQYDTLWETKQNNEGQFFKYPNPNDQSSNINNQPIKHQPGKGFLVTNKDNRQYYFQEHNQSHQTSKTQHMTTNEQRIWEINNNKEGRFDKYPFPRIEHINTQPIFQQYPKRIQDIGDHKIQSSS</sequence>
<protein>
    <submittedName>
        <fullName evidence="1">Uncharacterized protein</fullName>
    </submittedName>
</protein>
<reference evidence="1" key="1">
    <citation type="submission" date="2015-11" db="EMBL/GenBank/DDBJ databases">
        <title>De novo transcriptome assembly of four potential Pierce s Disease insect vectors from Arizona vineyards.</title>
        <authorList>
            <person name="Tassone E.E."/>
        </authorList>
    </citation>
    <scope>NUCLEOTIDE SEQUENCE</scope>
</reference>
<organism evidence="1">
    <name type="scientific">Homalodisca liturata</name>
    <dbReference type="NCBI Taxonomy" id="320908"/>
    <lineage>
        <taxon>Eukaryota</taxon>
        <taxon>Metazoa</taxon>
        <taxon>Ecdysozoa</taxon>
        <taxon>Arthropoda</taxon>
        <taxon>Hexapoda</taxon>
        <taxon>Insecta</taxon>
        <taxon>Pterygota</taxon>
        <taxon>Neoptera</taxon>
        <taxon>Paraneoptera</taxon>
        <taxon>Hemiptera</taxon>
        <taxon>Auchenorrhyncha</taxon>
        <taxon>Membracoidea</taxon>
        <taxon>Cicadellidae</taxon>
        <taxon>Cicadellinae</taxon>
        <taxon>Proconiini</taxon>
        <taxon>Homalodisca</taxon>
    </lineage>
</organism>
<feature type="non-terminal residue" evidence="1">
    <location>
        <position position="1"/>
    </location>
</feature>
<name>A0A1B6HJU5_9HEMI</name>
<evidence type="ECO:0000313" key="1">
    <source>
        <dbReference type="EMBL" id="JAS74911.1"/>
    </source>
</evidence>
<gene>
    <name evidence="1" type="ORF">g.32666</name>
</gene>
<feature type="non-terminal residue" evidence="1">
    <location>
        <position position="187"/>
    </location>
</feature>
<accession>A0A1B6HJU5</accession>
<dbReference type="EMBL" id="GECU01032795">
    <property type="protein sequence ID" value="JAS74911.1"/>
    <property type="molecule type" value="Transcribed_RNA"/>
</dbReference>
<proteinExistence type="predicted"/>